<keyword evidence="1" id="KW-1133">Transmembrane helix</keyword>
<keyword evidence="1" id="KW-0812">Transmembrane</keyword>
<keyword evidence="1" id="KW-0472">Membrane</keyword>
<keyword evidence="3" id="KW-1185">Reference proteome</keyword>
<dbReference type="AlphaFoldDB" id="A0A1J1J3E5"/>
<feature type="transmembrane region" description="Helical" evidence="1">
    <location>
        <begin position="20"/>
        <end position="40"/>
    </location>
</feature>
<proteinExistence type="predicted"/>
<evidence type="ECO:0000313" key="2">
    <source>
        <dbReference type="EMBL" id="CRL06887.1"/>
    </source>
</evidence>
<evidence type="ECO:0000313" key="3">
    <source>
        <dbReference type="Proteomes" id="UP000183832"/>
    </source>
</evidence>
<dbReference type="EMBL" id="CVRI01000067">
    <property type="protein sequence ID" value="CRL06887.1"/>
    <property type="molecule type" value="Genomic_DNA"/>
</dbReference>
<sequence length="75" mass="8377">MRLCNLSFCCGYEGARVMMIADTAISLIFLLVLCLIFVSPRLYICHKPAGGACLKLGTVPKTFFFFLFLGIELKH</sequence>
<dbReference type="Proteomes" id="UP000183832">
    <property type="component" value="Unassembled WGS sequence"/>
</dbReference>
<name>A0A1J1J3E5_9DIPT</name>
<reference evidence="2 3" key="1">
    <citation type="submission" date="2015-04" db="EMBL/GenBank/DDBJ databases">
        <authorList>
            <person name="Syromyatnikov M.Y."/>
            <person name="Popov V.N."/>
        </authorList>
    </citation>
    <scope>NUCLEOTIDE SEQUENCE [LARGE SCALE GENOMIC DNA]</scope>
</reference>
<organism evidence="2 3">
    <name type="scientific">Clunio marinus</name>
    <dbReference type="NCBI Taxonomy" id="568069"/>
    <lineage>
        <taxon>Eukaryota</taxon>
        <taxon>Metazoa</taxon>
        <taxon>Ecdysozoa</taxon>
        <taxon>Arthropoda</taxon>
        <taxon>Hexapoda</taxon>
        <taxon>Insecta</taxon>
        <taxon>Pterygota</taxon>
        <taxon>Neoptera</taxon>
        <taxon>Endopterygota</taxon>
        <taxon>Diptera</taxon>
        <taxon>Nematocera</taxon>
        <taxon>Chironomoidea</taxon>
        <taxon>Chironomidae</taxon>
        <taxon>Clunio</taxon>
    </lineage>
</organism>
<accession>A0A1J1J3E5</accession>
<gene>
    <name evidence="2" type="ORF">CLUMA_CG019738</name>
</gene>
<evidence type="ECO:0000256" key="1">
    <source>
        <dbReference type="SAM" id="Phobius"/>
    </source>
</evidence>
<feature type="transmembrane region" description="Helical" evidence="1">
    <location>
        <begin position="52"/>
        <end position="71"/>
    </location>
</feature>
<protein>
    <submittedName>
        <fullName evidence="2">CLUMA_CG019738, isoform A</fullName>
    </submittedName>
</protein>